<proteinExistence type="inferred from homology"/>
<dbReference type="Proteomes" id="UP000663879">
    <property type="component" value="Unassembled WGS sequence"/>
</dbReference>
<feature type="domain" description="Cystatin" evidence="6">
    <location>
        <begin position="128"/>
        <end position="235"/>
    </location>
</feature>
<gene>
    <name evidence="7" type="ORF">OXX778_LOCUS17302</name>
</gene>
<dbReference type="FunFam" id="3.10.450.10:FF:000004">
    <property type="entry name" value="Cystatin C"/>
    <property type="match status" value="1"/>
</dbReference>
<dbReference type="EMBL" id="CAJNOC010004379">
    <property type="protein sequence ID" value="CAF1019432.1"/>
    <property type="molecule type" value="Genomic_DNA"/>
</dbReference>
<organism evidence="7 8">
    <name type="scientific">Brachionus calyciflorus</name>
    <dbReference type="NCBI Taxonomy" id="104777"/>
    <lineage>
        <taxon>Eukaryota</taxon>
        <taxon>Metazoa</taxon>
        <taxon>Spiralia</taxon>
        <taxon>Gnathifera</taxon>
        <taxon>Rotifera</taxon>
        <taxon>Eurotatoria</taxon>
        <taxon>Monogononta</taxon>
        <taxon>Pseudotrocha</taxon>
        <taxon>Ploima</taxon>
        <taxon>Brachionidae</taxon>
        <taxon>Brachionus</taxon>
    </lineage>
</organism>
<name>A0A814I4D2_9BILA</name>
<dbReference type="GO" id="GO:0005737">
    <property type="term" value="C:cytoplasm"/>
    <property type="evidence" value="ECO:0007669"/>
    <property type="project" value="TreeGrafter"/>
</dbReference>
<dbReference type="GO" id="GO:0004869">
    <property type="term" value="F:cysteine-type endopeptidase inhibitor activity"/>
    <property type="evidence" value="ECO:0007669"/>
    <property type="project" value="UniProtKB-KW"/>
</dbReference>
<dbReference type="GO" id="GO:0005615">
    <property type="term" value="C:extracellular space"/>
    <property type="evidence" value="ECO:0007669"/>
    <property type="project" value="TreeGrafter"/>
</dbReference>
<keyword evidence="4" id="KW-1015">Disulfide bond</keyword>
<dbReference type="SMART" id="SM00043">
    <property type="entry name" value="CY"/>
    <property type="match status" value="2"/>
</dbReference>
<dbReference type="InterPro" id="IPR000010">
    <property type="entry name" value="Cystatin_dom"/>
</dbReference>
<evidence type="ECO:0000313" key="8">
    <source>
        <dbReference type="Proteomes" id="UP000663879"/>
    </source>
</evidence>
<evidence type="ECO:0000256" key="2">
    <source>
        <dbReference type="ARBA" id="ARBA00022690"/>
    </source>
</evidence>
<feature type="chain" id="PRO_5032790113" description="Cystatin domain-containing protein" evidence="5">
    <location>
        <begin position="17"/>
        <end position="240"/>
    </location>
</feature>
<dbReference type="OrthoDB" id="1908104at2759"/>
<evidence type="ECO:0000313" key="7">
    <source>
        <dbReference type="EMBL" id="CAF1019432.1"/>
    </source>
</evidence>
<dbReference type="AlphaFoldDB" id="A0A814I4D2"/>
<dbReference type="PANTHER" id="PTHR46186:SF2">
    <property type="entry name" value="CYSTATIN"/>
    <property type="match status" value="1"/>
</dbReference>
<reference evidence="7" key="1">
    <citation type="submission" date="2021-02" db="EMBL/GenBank/DDBJ databases">
        <authorList>
            <person name="Nowell W R."/>
        </authorList>
    </citation>
    <scope>NUCLEOTIDE SEQUENCE</scope>
    <source>
        <strain evidence="7">Ploen Becks lab</strain>
    </source>
</reference>
<comment type="caution">
    <text evidence="7">The sequence shown here is derived from an EMBL/GenBank/DDBJ whole genome shotgun (WGS) entry which is preliminary data.</text>
</comment>
<evidence type="ECO:0000256" key="5">
    <source>
        <dbReference type="SAM" id="SignalP"/>
    </source>
</evidence>
<accession>A0A814I4D2</accession>
<keyword evidence="3" id="KW-0789">Thiol protease inhibitor</keyword>
<sequence length="240" mass="27471">MLKFILIFILASIVKCQSGLVGGRQEVDLAKIKPEELETLNKMANFGISEIAERRVESNGKKVKLSLVRLTKAQRQIVAGVNYFLTVRIKPESCQNDCDVETCDMTVWSKPWENFTELTEFNCKKSHSSYGSNIRIDKNDKYALKALDFAVDKLNQKSNDLYKQKVESVDKVYRQIVNGMKYTFICKLAKTECPKNSKDNLSLQDCAVNSKAPKKSVKITVVDKPWMNEERFELKSSIFF</sequence>
<dbReference type="GO" id="GO:0031982">
    <property type="term" value="C:vesicle"/>
    <property type="evidence" value="ECO:0007669"/>
    <property type="project" value="TreeGrafter"/>
</dbReference>
<keyword evidence="8" id="KW-1185">Reference proteome</keyword>
<feature type="domain" description="Cystatin" evidence="6">
    <location>
        <begin position="19"/>
        <end position="124"/>
    </location>
</feature>
<evidence type="ECO:0000259" key="6">
    <source>
        <dbReference type="SMART" id="SM00043"/>
    </source>
</evidence>
<dbReference type="PROSITE" id="PS00287">
    <property type="entry name" value="CYSTATIN"/>
    <property type="match status" value="1"/>
</dbReference>
<evidence type="ECO:0000256" key="3">
    <source>
        <dbReference type="ARBA" id="ARBA00022704"/>
    </source>
</evidence>
<comment type="similarity">
    <text evidence="1">Belongs to the cystatin family.</text>
</comment>
<dbReference type="Pfam" id="PF00031">
    <property type="entry name" value="Cystatin"/>
    <property type="match status" value="2"/>
</dbReference>
<dbReference type="InterPro" id="IPR018073">
    <property type="entry name" value="Prot_inh_cystat_CS"/>
</dbReference>
<evidence type="ECO:0000256" key="1">
    <source>
        <dbReference type="ARBA" id="ARBA00009403"/>
    </source>
</evidence>
<dbReference type="InterPro" id="IPR046350">
    <property type="entry name" value="Cystatin_sf"/>
</dbReference>
<dbReference type="SUPFAM" id="SSF54403">
    <property type="entry name" value="Cystatin/monellin"/>
    <property type="match status" value="2"/>
</dbReference>
<feature type="signal peptide" evidence="5">
    <location>
        <begin position="1"/>
        <end position="16"/>
    </location>
</feature>
<dbReference type="Gene3D" id="3.10.450.10">
    <property type="match status" value="2"/>
</dbReference>
<keyword evidence="5" id="KW-0732">Signal</keyword>
<evidence type="ECO:0000256" key="4">
    <source>
        <dbReference type="ARBA" id="ARBA00023157"/>
    </source>
</evidence>
<dbReference type="PANTHER" id="PTHR46186">
    <property type="entry name" value="CYSTATIN"/>
    <property type="match status" value="1"/>
</dbReference>
<keyword evidence="2" id="KW-0646">Protease inhibitor</keyword>
<dbReference type="CDD" id="cd00042">
    <property type="entry name" value="CY"/>
    <property type="match status" value="2"/>
</dbReference>
<protein>
    <recommendedName>
        <fullName evidence="6">Cystatin domain-containing protein</fullName>
    </recommendedName>
</protein>